<dbReference type="Gene3D" id="3.90.1150.10">
    <property type="entry name" value="Aspartate Aminotransferase, domain 1"/>
    <property type="match status" value="1"/>
</dbReference>
<evidence type="ECO:0000256" key="3">
    <source>
        <dbReference type="ARBA" id="ARBA00022679"/>
    </source>
</evidence>
<keyword evidence="4" id="KW-0663">Pyridoxal phosphate</keyword>
<dbReference type="KEGG" id="nct:NMSP_0779"/>
<proteinExistence type="inferred from homology"/>
<dbReference type="GeneID" id="32901256"/>
<evidence type="ECO:0000256" key="4">
    <source>
        <dbReference type="ARBA" id="ARBA00022898"/>
    </source>
</evidence>
<organism evidence="6 7">
    <name type="scientific">Candidatus Nitrosomarinus catalinensis</name>
    <dbReference type="NCBI Taxonomy" id="1898749"/>
    <lineage>
        <taxon>Archaea</taxon>
        <taxon>Nitrososphaerota</taxon>
        <taxon>Nitrososphaeria</taxon>
        <taxon>Nitrosopumilales</taxon>
        <taxon>Nitrosopumilaceae</taxon>
        <taxon>Candidatus Nitrosomarinus</taxon>
    </lineage>
</organism>
<protein>
    <submittedName>
        <fullName evidence="6">8-amino-7-oxononanoate synthase</fullName>
    </submittedName>
</protein>
<dbReference type="Pfam" id="PF00155">
    <property type="entry name" value="Aminotran_1_2"/>
    <property type="match status" value="1"/>
</dbReference>
<dbReference type="InterPro" id="IPR015421">
    <property type="entry name" value="PyrdxlP-dep_Trfase_major"/>
</dbReference>
<sequence length="374" mass="41860">MKHKLNFIDSELSKIKNDNLHRKLQYGKAQGAYITIKEKKLINLCSNDYLGIPITKIQTNQLQSSSRLVSGNDESYRKLEKILSKHKGQQNSLIFPTGYMANLGSISAIAKKGDLILSDELNHASIIESCKLSGAKISIYKHNDMNDLSKKIKLQGKNKFIITEGIFSMDGDVSSLKEITEISEKTNAITIVDDAHGDFVIGKDGKGTPNYFNVAKKIDLYISSLSKGLGSFGGYVSSQNNVIDSCINKSKSFIYTSALPSFLVEHSIKRIQSNREIQQKKLHDNIAKLSEGLKSIGYEINSKSQIIPIIIGKEKTAMEFGKFLFKNGIFAQPIRYPTVAKNQARLRISVTAWLKKSDIEESLQIFEKGFKKFY</sequence>
<accession>A0A2Z2HN20</accession>
<dbReference type="AlphaFoldDB" id="A0A2Z2HN20"/>
<dbReference type="Proteomes" id="UP000249949">
    <property type="component" value="Chromosome"/>
</dbReference>
<feature type="domain" description="Aminotransferase class I/classII large" evidence="5">
    <location>
        <begin position="40"/>
        <end position="364"/>
    </location>
</feature>
<dbReference type="PANTHER" id="PTHR13693">
    <property type="entry name" value="CLASS II AMINOTRANSFERASE/8-AMINO-7-OXONONANOATE SYNTHASE"/>
    <property type="match status" value="1"/>
</dbReference>
<keyword evidence="3" id="KW-0808">Transferase</keyword>
<dbReference type="EMBL" id="CP021324">
    <property type="protein sequence ID" value="ARS64399.1"/>
    <property type="molecule type" value="Genomic_DNA"/>
</dbReference>
<evidence type="ECO:0000259" key="5">
    <source>
        <dbReference type="Pfam" id="PF00155"/>
    </source>
</evidence>
<dbReference type="GO" id="GO:0016740">
    <property type="term" value="F:transferase activity"/>
    <property type="evidence" value="ECO:0007669"/>
    <property type="project" value="UniProtKB-KW"/>
</dbReference>
<dbReference type="PANTHER" id="PTHR13693:SF77">
    <property type="entry name" value="8-AMINO-7-OXONONANOATE SYNTHASE"/>
    <property type="match status" value="1"/>
</dbReference>
<reference evidence="6 7" key="1">
    <citation type="journal article" date="2017" name="Environ. Microbiol.">
        <title>Genome and epigenome of a novel marine Thaumarchaeota strain suggest viral infection, phosphorothioation DNA modification and multiple restriction systems.</title>
        <authorList>
            <person name="Ahlgren N.A."/>
            <person name="Chen Y."/>
            <person name="Needham D.M."/>
            <person name="Parada A.E."/>
            <person name="Sachdeva R."/>
            <person name="Trinh V."/>
            <person name="Chen T."/>
            <person name="Fuhrman J.A."/>
        </authorList>
    </citation>
    <scope>NUCLEOTIDE SEQUENCE [LARGE SCALE GENOMIC DNA]</scope>
    <source>
        <strain evidence="6 7">SPOT01</strain>
    </source>
</reference>
<name>A0A2Z2HN20_9ARCH</name>
<dbReference type="InterPro" id="IPR004839">
    <property type="entry name" value="Aminotransferase_I/II_large"/>
</dbReference>
<dbReference type="OrthoDB" id="9071at2157"/>
<dbReference type="SUPFAM" id="SSF53383">
    <property type="entry name" value="PLP-dependent transferases"/>
    <property type="match status" value="1"/>
</dbReference>
<dbReference type="Gene3D" id="3.40.640.10">
    <property type="entry name" value="Type I PLP-dependent aspartate aminotransferase-like (Major domain)"/>
    <property type="match status" value="1"/>
</dbReference>
<evidence type="ECO:0000313" key="6">
    <source>
        <dbReference type="EMBL" id="ARS64399.1"/>
    </source>
</evidence>
<dbReference type="GO" id="GO:0030170">
    <property type="term" value="F:pyridoxal phosphate binding"/>
    <property type="evidence" value="ECO:0007669"/>
    <property type="project" value="InterPro"/>
</dbReference>
<comment type="cofactor">
    <cofactor evidence="1">
        <name>pyridoxal 5'-phosphate</name>
        <dbReference type="ChEBI" id="CHEBI:597326"/>
    </cofactor>
</comment>
<evidence type="ECO:0000313" key="7">
    <source>
        <dbReference type="Proteomes" id="UP000249949"/>
    </source>
</evidence>
<dbReference type="RefSeq" id="WP_086907517.1">
    <property type="nucleotide sequence ID" value="NZ_CP021324.1"/>
</dbReference>
<evidence type="ECO:0000256" key="2">
    <source>
        <dbReference type="ARBA" id="ARBA00010008"/>
    </source>
</evidence>
<comment type="similarity">
    <text evidence="2">Belongs to the class-II pyridoxal-phosphate-dependent aminotransferase family. BioF subfamily.</text>
</comment>
<dbReference type="InterPro" id="IPR015424">
    <property type="entry name" value="PyrdxlP-dep_Trfase"/>
</dbReference>
<dbReference type="InterPro" id="IPR050087">
    <property type="entry name" value="AON_synthase_class-II"/>
</dbReference>
<keyword evidence="7" id="KW-1185">Reference proteome</keyword>
<gene>
    <name evidence="6" type="ORF">NMSP_0779</name>
</gene>
<evidence type="ECO:0000256" key="1">
    <source>
        <dbReference type="ARBA" id="ARBA00001933"/>
    </source>
</evidence>
<dbReference type="InterPro" id="IPR015422">
    <property type="entry name" value="PyrdxlP-dep_Trfase_small"/>
</dbReference>